<name>A0A6J6PVG8_9ZZZZ</name>
<dbReference type="Gene3D" id="2.60.40.1180">
    <property type="entry name" value="Golgi alpha-mannosidase II"/>
    <property type="match status" value="1"/>
</dbReference>
<feature type="domain" description="Alpha-amylase/branching enzyme C-terminal all beta" evidence="1">
    <location>
        <begin position="2"/>
        <end position="53"/>
    </location>
</feature>
<dbReference type="GO" id="GO:0003824">
    <property type="term" value="F:catalytic activity"/>
    <property type="evidence" value="ECO:0007669"/>
    <property type="project" value="InterPro"/>
</dbReference>
<dbReference type="GO" id="GO:0005975">
    <property type="term" value="P:carbohydrate metabolic process"/>
    <property type="evidence" value="ECO:0007669"/>
    <property type="project" value="InterPro"/>
</dbReference>
<protein>
    <submittedName>
        <fullName evidence="2">Unannotated protein</fullName>
    </submittedName>
</protein>
<dbReference type="AlphaFoldDB" id="A0A6J6PVG8"/>
<gene>
    <name evidence="2" type="ORF">UFOPK2646_00591</name>
</gene>
<evidence type="ECO:0000259" key="1">
    <source>
        <dbReference type="Pfam" id="PF02806"/>
    </source>
</evidence>
<reference evidence="2" key="1">
    <citation type="submission" date="2020-05" db="EMBL/GenBank/DDBJ databases">
        <authorList>
            <person name="Chiriac C."/>
            <person name="Salcher M."/>
            <person name="Ghai R."/>
            <person name="Kavagutti S V."/>
        </authorList>
    </citation>
    <scope>NUCLEOTIDE SEQUENCE</scope>
</reference>
<dbReference type="GO" id="GO:0043169">
    <property type="term" value="F:cation binding"/>
    <property type="evidence" value="ECO:0007669"/>
    <property type="project" value="InterPro"/>
</dbReference>
<dbReference type="SUPFAM" id="SSF51011">
    <property type="entry name" value="Glycosyl hydrolase domain"/>
    <property type="match status" value="1"/>
</dbReference>
<dbReference type="EMBL" id="CAEZYB010000051">
    <property type="protein sequence ID" value="CAB4703550.1"/>
    <property type="molecule type" value="Genomic_DNA"/>
</dbReference>
<sequence>MSLPLSGQWKEVINTDDMKFGGTGMSNPLIESEATSANRVTLRVPPLATIWLEQI</sequence>
<evidence type="ECO:0000313" key="2">
    <source>
        <dbReference type="EMBL" id="CAB4703550.1"/>
    </source>
</evidence>
<dbReference type="InterPro" id="IPR013780">
    <property type="entry name" value="Glyco_hydro_b"/>
</dbReference>
<accession>A0A6J6PVG8</accession>
<organism evidence="2">
    <name type="scientific">freshwater metagenome</name>
    <dbReference type="NCBI Taxonomy" id="449393"/>
    <lineage>
        <taxon>unclassified sequences</taxon>
        <taxon>metagenomes</taxon>
        <taxon>ecological metagenomes</taxon>
    </lineage>
</organism>
<proteinExistence type="predicted"/>
<dbReference type="Pfam" id="PF02806">
    <property type="entry name" value="Alpha-amylase_C"/>
    <property type="match status" value="1"/>
</dbReference>
<dbReference type="InterPro" id="IPR006048">
    <property type="entry name" value="A-amylase/branching_C"/>
</dbReference>